<reference evidence="1" key="1">
    <citation type="submission" date="2020-11" db="EMBL/GenBank/DDBJ databases">
        <authorList>
            <person name="Tran Van P."/>
        </authorList>
    </citation>
    <scope>NUCLEOTIDE SEQUENCE</scope>
</reference>
<dbReference type="PANTHER" id="PTHR46005">
    <property type="entry name" value="RHO GTPASE-ACTIVATING PROTEIN 190"/>
    <property type="match status" value="1"/>
</dbReference>
<dbReference type="InterPro" id="IPR051978">
    <property type="entry name" value="Rho-GAP_domain"/>
</dbReference>
<dbReference type="AlphaFoldDB" id="A0A7R9DCA9"/>
<accession>A0A7R9DCA9</accession>
<sequence>MAKKSDAMRGINVSVVGLSGIEKDKGQLGVGKSCLCNRFMRSLADEYSVDHISVLSQTDFSGRVVNNDHFLYWGEVVKASEEGIELLFQVIEQTEFIDDASFQPFKGVRCQTSVLAAGVQSSVTAQKPYHYTLATYKSSRKLLSNPARGVIDGELVSLFLGLPYLEKVEVAKKIGTKVDEITDDLADIERLTSHF</sequence>
<dbReference type="Gene3D" id="3.40.50.300">
    <property type="entry name" value="P-loop containing nucleotide triphosphate hydrolases"/>
    <property type="match status" value="1"/>
</dbReference>
<protein>
    <submittedName>
        <fullName evidence="1">Uncharacterized protein</fullName>
    </submittedName>
</protein>
<dbReference type="InterPro" id="IPR027417">
    <property type="entry name" value="P-loop_NTPase"/>
</dbReference>
<dbReference type="GO" id="GO:0005096">
    <property type="term" value="F:GTPase activator activity"/>
    <property type="evidence" value="ECO:0007669"/>
    <property type="project" value="TreeGrafter"/>
</dbReference>
<dbReference type="GO" id="GO:0007266">
    <property type="term" value="P:Rho protein signal transduction"/>
    <property type="evidence" value="ECO:0007669"/>
    <property type="project" value="TreeGrafter"/>
</dbReference>
<name>A0A7R9DCA9_TIMCR</name>
<gene>
    <name evidence="1" type="ORF">TCEB3V08_LOCUS11239</name>
</gene>
<dbReference type="GO" id="GO:0005829">
    <property type="term" value="C:cytosol"/>
    <property type="evidence" value="ECO:0007669"/>
    <property type="project" value="TreeGrafter"/>
</dbReference>
<dbReference type="EMBL" id="OC322654">
    <property type="protein sequence ID" value="CAD7412099.1"/>
    <property type="molecule type" value="Genomic_DNA"/>
</dbReference>
<organism evidence="1">
    <name type="scientific">Timema cristinae</name>
    <name type="common">Walking stick</name>
    <dbReference type="NCBI Taxonomy" id="61476"/>
    <lineage>
        <taxon>Eukaryota</taxon>
        <taxon>Metazoa</taxon>
        <taxon>Ecdysozoa</taxon>
        <taxon>Arthropoda</taxon>
        <taxon>Hexapoda</taxon>
        <taxon>Insecta</taxon>
        <taxon>Pterygota</taxon>
        <taxon>Neoptera</taxon>
        <taxon>Polyneoptera</taxon>
        <taxon>Phasmatodea</taxon>
        <taxon>Timematodea</taxon>
        <taxon>Timematoidea</taxon>
        <taxon>Timematidae</taxon>
        <taxon>Timema</taxon>
    </lineage>
</organism>
<proteinExistence type="predicted"/>
<dbReference type="PANTHER" id="PTHR46005:SF4">
    <property type="entry name" value="RHO GTPASE-ACTIVATING PROTEIN 190"/>
    <property type="match status" value="1"/>
</dbReference>
<dbReference type="GO" id="GO:0008361">
    <property type="term" value="P:regulation of cell size"/>
    <property type="evidence" value="ECO:0007669"/>
    <property type="project" value="TreeGrafter"/>
</dbReference>
<dbReference type="GO" id="GO:0050770">
    <property type="term" value="P:regulation of axonogenesis"/>
    <property type="evidence" value="ECO:0007669"/>
    <property type="project" value="TreeGrafter"/>
</dbReference>
<evidence type="ECO:0000313" key="1">
    <source>
        <dbReference type="EMBL" id="CAD7412099.1"/>
    </source>
</evidence>